<dbReference type="Gene3D" id="3.60.15.10">
    <property type="entry name" value="Ribonuclease Z/Hydroxyacylglutathione hydrolase-like"/>
    <property type="match status" value="1"/>
</dbReference>
<evidence type="ECO:0000256" key="5">
    <source>
        <dbReference type="ARBA" id="ARBA00022833"/>
    </source>
</evidence>
<proteinExistence type="inferred from homology"/>
<reference evidence="7" key="1">
    <citation type="journal article" date="2019" name="Int. J. Syst. Evol. Microbiol.">
        <title>The Global Catalogue of Microorganisms (GCM) 10K type strain sequencing project: providing services to taxonomists for standard genome sequencing and annotation.</title>
        <authorList>
            <consortium name="The Broad Institute Genomics Platform"/>
            <consortium name="The Broad Institute Genome Sequencing Center for Infectious Disease"/>
            <person name="Wu L."/>
            <person name="Ma J."/>
        </authorList>
    </citation>
    <scope>NUCLEOTIDE SEQUENCE [LARGE SCALE GENOMIC DNA]</scope>
    <source>
        <strain evidence="7">NBRC 3267</strain>
    </source>
</reference>
<keyword evidence="7" id="KW-1185">Reference proteome</keyword>
<keyword evidence="4" id="KW-0378">Hydrolase</keyword>
<dbReference type="SUPFAM" id="SSF56281">
    <property type="entry name" value="Metallo-hydrolase/oxidoreductase"/>
    <property type="match status" value="1"/>
</dbReference>
<dbReference type="InterPro" id="IPR036866">
    <property type="entry name" value="RibonucZ/Hydroxyglut_hydro"/>
</dbReference>
<evidence type="ECO:0000256" key="2">
    <source>
        <dbReference type="ARBA" id="ARBA00007749"/>
    </source>
</evidence>
<comment type="similarity">
    <text evidence="2">Belongs to the metallo-beta-lactamase superfamily.</text>
</comment>
<evidence type="ECO:0000256" key="4">
    <source>
        <dbReference type="ARBA" id="ARBA00022801"/>
    </source>
</evidence>
<keyword evidence="3" id="KW-0479">Metal-binding</keyword>
<accession>A0AAV5NHT0</accession>
<dbReference type="EMBL" id="BSNU01000006">
    <property type="protein sequence ID" value="GLQ63908.1"/>
    <property type="molecule type" value="Genomic_DNA"/>
</dbReference>
<comment type="caution">
    <text evidence="6">The sequence shown here is derived from an EMBL/GenBank/DDBJ whole genome shotgun (WGS) entry which is preliminary data.</text>
</comment>
<evidence type="ECO:0000256" key="1">
    <source>
        <dbReference type="ARBA" id="ARBA00001947"/>
    </source>
</evidence>
<dbReference type="Proteomes" id="UP001156614">
    <property type="component" value="Unassembled WGS sequence"/>
</dbReference>
<evidence type="ECO:0000256" key="3">
    <source>
        <dbReference type="ARBA" id="ARBA00022723"/>
    </source>
</evidence>
<dbReference type="GO" id="GO:0016787">
    <property type="term" value="F:hydrolase activity"/>
    <property type="evidence" value="ECO:0007669"/>
    <property type="project" value="UniProtKB-KW"/>
</dbReference>
<name>A0AAV5NHT0_9PROT</name>
<organism evidence="6 7">
    <name type="scientific">Gluconobacter cerinus</name>
    <dbReference type="NCBI Taxonomy" id="38307"/>
    <lineage>
        <taxon>Bacteria</taxon>
        <taxon>Pseudomonadati</taxon>
        <taxon>Pseudomonadota</taxon>
        <taxon>Alphaproteobacteria</taxon>
        <taxon>Acetobacterales</taxon>
        <taxon>Acetobacteraceae</taxon>
        <taxon>Gluconobacter</taxon>
    </lineage>
</organism>
<protein>
    <recommendedName>
        <fullName evidence="8">Metallo-beta-lactamase domain-containing protein</fullName>
    </recommendedName>
</protein>
<dbReference type="PANTHER" id="PTHR42978">
    <property type="entry name" value="QUORUM-QUENCHING LACTONASE YTNP-RELATED-RELATED"/>
    <property type="match status" value="1"/>
</dbReference>
<evidence type="ECO:0008006" key="8">
    <source>
        <dbReference type="Google" id="ProtNLM"/>
    </source>
</evidence>
<comment type="cofactor">
    <cofactor evidence="1">
        <name>Zn(2+)</name>
        <dbReference type="ChEBI" id="CHEBI:29105"/>
    </cofactor>
</comment>
<dbReference type="PANTHER" id="PTHR42978:SF7">
    <property type="entry name" value="METALLO-HYDROLASE RV2300C-RELATED"/>
    <property type="match status" value="1"/>
</dbReference>
<evidence type="ECO:0000313" key="7">
    <source>
        <dbReference type="Proteomes" id="UP001156614"/>
    </source>
</evidence>
<evidence type="ECO:0000313" key="6">
    <source>
        <dbReference type="EMBL" id="GLQ63908.1"/>
    </source>
</evidence>
<dbReference type="RefSeq" id="WP_211516781.1">
    <property type="nucleotide sequence ID" value="NZ_BEWM01000007.1"/>
</dbReference>
<sequence length="97" mass="10725">MVPLPGHTRGHCGYAIDTGERWLLHAGDAFYYLGTLDGLSKVPLLARIQEKLLAFDFGQVRSNHARLAALYARAEPDLDIICAHDPALFYKFAPTGQ</sequence>
<dbReference type="AlphaFoldDB" id="A0AAV5NHT0"/>
<gene>
    <name evidence="6" type="ORF">GCM10007867_27540</name>
</gene>
<keyword evidence="5" id="KW-0862">Zinc</keyword>
<dbReference type="GO" id="GO:0046872">
    <property type="term" value="F:metal ion binding"/>
    <property type="evidence" value="ECO:0007669"/>
    <property type="project" value="UniProtKB-KW"/>
</dbReference>
<dbReference type="InterPro" id="IPR051013">
    <property type="entry name" value="MBL_superfamily_lactonases"/>
</dbReference>